<sequence>METVVPYVEQLEFDFPGVPRRGPGRVFVVPDNIKQKIECARDFLVGRLRLPYQEMAFALTLPNACWYEITKKVGDKQRTFYVSRRPLAEMQRRIATYLEDSSKWERWSMRKRGSLHRSETDLASAFRRGTSIITNAWPHRVNRSSLTLDLRDAFESITRRHVERYLTRIFANNITHPVQSPEVTAWVLSRLVTCRGKLRQGPPSSPAVFNCMLERLDDALAEATGAPKRDVIMPAMYLGMRFQRYRELDASDRRSGASYVAPRGVLYTRYADDLCFSHPDETFPIALEEMIRKVVASHGFRINGAKTRHGRYGILEFPGVVVANGHLRPKTRLVQEILEGVSIMTAQERAGYRAFLHQFGPSGRLECLRVFDN</sequence>
<protein>
    <recommendedName>
        <fullName evidence="1">Reverse transcriptase domain-containing protein</fullName>
    </recommendedName>
</protein>
<dbReference type="InterPro" id="IPR000477">
    <property type="entry name" value="RT_dom"/>
</dbReference>
<name>A0A1G2R0I8_9BACT</name>
<proteinExistence type="predicted"/>
<feature type="domain" description="Reverse transcriptase" evidence="1">
    <location>
        <begin position="63"/>
        <end position="322"/>
    </location>
</feature>
<dbReference type="STRING" id="1802448.A2672_01140"/>
<dbReference type="AlphaFoldDB" id="A0A1G2R0I8"/>
<organism evidence="2 3">
    <name type="scientific">Candidatus Wildermuthbacteria bacterium RIFCSPHIGHO2_01_FULL_49_22b</name>
    <dbReference type="NCBI Taxonomy" id="1802448"/>
    <lineage>
        <taxon>Bacteria</taxon>
        <taxon>Candidatus Wildermuthiibacteriota</taxon>
    </lineage>
</organism>
<gene>
    <name evidence="2" type="ORF">A2672_01140</name>
</gene>
<accession>A0A1G2R0I8</accession>
<dbReference type="InterPro" id="IPR043502">
    <property type="entry name" value="DNA/RNA_pol_sf"/>
</dbReference>
<evidence type="ECO:0000313" key="3">
    <source>
        <dbReference type="Proteomes" id="UP000178065"/>
    </source>
</evidence>
<dbReference type="SUPFAM" id="SSF56672">
    <property type="entry name" value="DNA/RNA polymerases"/>
    <property type="match status" value="1"/>
</dbReference>
<dbReference type="Pfam" id="PF00078">
    <property type="entry name" value="RVT_1"/>
    <property type="match status" value="1"/>
</dbReference>
<dbReference type="Proteomes" id="UP000178065">
    <property type="component" value="Unassembled WGS sequence"/>
</dbReference>
<reference evidence="2 3" key="1">
    <citation type="journal article" date="2016" name="Nat. Commun.">
        <title>Thousands of microbial genomes shed light on interconnected biogeochemical processes in an aquifer system.</title>
        <authorList>
            <person name="Anantharaman K."/>
            <person name="Brown C.T."/>
            <person name="Hug L.A."/>
            <person name="Sharon I."/>
            <person name="Castelle C.J."/>
            <person name="Probst A.J."/>
            <person name="Thomas B.C."/>
            <person name="Singh A."/>
            <person name="Wilkins M.J."/>
            <person name="Karaoz U."/>
            <person name="Brodie E.L."/>
            <person name="Williams K.H."/>
            <person name="Hubbard S.S."/>
            <person name="Banfield J.F."/>
        </authorList>
    </citation>
    <scope>NUCLEOTIDE SEQUENCE [LARGE SCALE GENOMIC DNA]</scope>
</reference>
<comment type="caution">
    <text evidence="2">The sequence shown here is derived from an EMBL/GenBank/DDBJ whole genome shotgun (WGS) entry which is preliminary data.</text>
</comment>
<evidence type="ECO:0000313" key="2">
    <source>
        <dbReference type="EMBL" id="OHA66108.1"/>
    </source>
</evidence>
<dbReference type="EMBL" id="MHTT01000006">
    <property type="protein sequence ID" value="OHA66108.1"/>
    <property type="molecule type" value="Genomic_DNA"/>
</dbReference>
<evidence type="ECO:0000259" key="1">
    <source>
        <dbReference type="PROSITE" id="PS50878"/>
    </source>
</evidence>
<dbReference type="PROSITE" id="PS50878">
    <property type="entry name" value="RT_POL"/>
    <property type="match status" value="1"/>
</dbReference>